<dbReference type="Proteomes" id="UP000006002">
    <property type="component" value="Unassembled WGS sequence"/>
</dbReference>
<comment type="caution">
    <text evidence="1">The sequence shown here is derived from an EMBL/GenBank/DDBJ whole genome shotgun (WGS) entry which is preliminary data.</text>
</comment>
<reference evidence="1 2" key="1">
    <citation type="submission" date="2007-03" db="EMBL/GenBank/DDBJ databases">
        <authorList>
            <person name="Fulton L."/>
            <person name="Clifton S."/>
            <person name="Fulton B."/>
            <person name="Xu J."/>
            <person name="Minx P."/>
            <person name="Pepin K.H."/>
            <person name="Johnson M."/>
            <person name="Thiruvilangam P."/>
            <person name="Bhonagiri V."/>
            <person name="Nash W.E."/>
            <person name="Mardis E.R."/>
            <person name="Wilson R.K."/>
        </authorList>
    </citation>
    <scope>NUCLEOTIDE SEQUENCE [LARGE SCALE GENOMIC DNA]</scope>
    <source>
        <strain evidence="1 2">ATCC 29174</strain>
    </source>
</reference>
<sequence>MNIKNSWSFYRASCPFILTESDFILNPKHYFTLTALAAE</sequence>
<reference evidence="1 2" key="2">
    <citation type="submission" date="2007-04" db="EMBL/GenBank/DDBJ databases">
        <title>Draft genome sequence of Ruminococcus obeum (ATCC 29174).</title>
        <authorList>
            <person name="Sudarsanam P."/>
            <person name="Ley R."/>
            <person name="Guruge J."/>
            <person name="Turnbaugh P.J."/>
            <person name="Mahowald M."/>
            <person name="Liep D."/>
            <person name="Gordon J."/>
        </authorList>
    </citation>
    <scope>NUCLEOTIDE SEQUENCE [LARGE SCALE GENOMIC DNA]</scope>
    <source>
        <strain evidence="1 2">ATCC 29174</strain>
    </source>
</reference>
<protein>
    <submittedName>
        <fullName evidence="1">Uncharacterized protein</fullName>
    </submittedName>
</protein>
<dbReference type="HOGENOM" id="CLU_3305597_0_0_9"/>
<dbReference type="EMBL" id="AAVO02000036">
    <property type="protein sequence ID" value="EDM85329.1"/>
    <property type="molecule type" value="Genomic_DNA"/>
</dbReference>
<dbReference type="AlphaFoldDB" id="A5ZYH6"/>
<organism evidence="1 2">
    <name type="scientific">Blautia obeum ATCC 29174</name>
    <dbReference type="NCBI Taxonomy" id="411459"/>
    <lineage>
        <taxon>Bacteria</taxon>
        <taxon>Bacillati</taxon>
        <taxon>Bacillota</taxon>
        <taxon>Clostridia</taxon>
        <taxon>Lachnospirales</taxon>
        <taxon>Lachnospiraceae</taxon>
        <taxon>Blautia</taxon>
    </lineage>
</organism>
<gene>
    <name evidence="1" type="ORF">RUMOBE_04085</name>
</gene>
<evidence type="ECO:0000313" key="1">
    <source>
        <dbReference type="EMBL" id="EDM85329.1"/>
    </source>
</evidence>
<name>A5ZYH6_9FIRM</name>
<accession>A5ZYH6</accession>
<proteinExistence type="predicted"/>
<evidence type="ECO:0000313" key="2">
    <source>
        <dbReference type="Proteomes" id="UP000006002"/>
    </source>
</evidence>